<dbReference type="InterPro" id="IPR050425">
    <property type="entry name" value="NAD(P)_dehydrat-like"/>
</dbReference>
<evidence type="ECO:0000256" key="2">
    <source>
        <dbReference type="RuleBase" id="RU004475"/>
    </source>
</evidence>
<feature type="region of interest" description="Disordered" evidence="3">
    <location>
        <begin position="150"/>
        <end position="327"/>
    </location>
</feature>
<evidence type="ECO:0000259" key="4">
    <source>
        <dbReference type="Pfam" id="PF01073"/>
    </source>
</evidence>
<feature type="compositionally biased region" description="Basic residues" evidence="3">
    <location>
        <begin position="317"/>
        <end position="327"/>
    </location>
</feature>
<evidence type="ECO:0000256" key="1">
    <source>
        <dbReference type="ARBA" id="ARBA00023002"/>
    </source>
</evidence>
<comment type="similarity">
    <text evidence="2">Belongs to the 3-beta-HSD family.</text>
</comment>
<dbReference type="InterPro" id="IPR002225">
    <property type="entry name" value="3Beta_OHSteriod_DH/Estase"/>
</dbReference>
<dbReference type="Proteomes" id="UP000694403">
    <property type="component" value="Unplaced"/>
</dbReference>
<dbReference type="GO" id="GO:0016616">
    <property type="term" value="F:oxidoreductase activity, acting on the CH-OH group of donors, NAD or NADP as acceptor"/>
    <property type="evidence" value="ECO:0007669"/>
    <property type="project" value="InterPro"/>
</dbReference>
<dbReference type="SUPFAM" id="SSF51735">
    <property type="entry name" value="NAD(P)-binding Rossmann-fold domains"/>
    <property type="match status" value="1"/>
</dbReference>
<dbReference type="Pfam" id="PF01073">
    <property type="entry name" value="3Beta_HSD"/>
    <property type="match status" value="1"/>
</dbReference>
<feature type="compositionally biased region" description="Basic and acidic residues" evidence="3">
    <location>
        <begin position="299"/>
        <end position="310"/>
    </location>
</feature>
<evidence type="ECO:0000256" key="3">
    <source>
        <dbReference type="SAM" id="MobiDB-lite"/>
    </source>
</evidence>
<feature type="compositionally biased region" description="Basic and acidic residues" evidence="3">
    <location>
        <begin position="246"/>
        <end position="261"/>
    </location>
</feature>
<dbReference type="AlphaFoldDB" id="A0A8C3SD16"/>
<proteinExistence type="inferred from homology"/>
<dbReference type="GO" id="GO:0006694">
    <property type="term" value="P:steroid biosynthetic process"/>
    <property type="evidence" value="ECO:0007669"/>
    <property type="project" value="InterPro"/>
</dbReference>
<feature type="compositionally biased region" description="Polar residues" evidence="3">
    <location>
        <begin position="212"/>
        <end position="241"/>
    </location>
</feature>
<protein>
    <recommendedName>
        <fullName evidence="4">3-beta hydroxysteroid dehydrogenase/isomerase domain-containing protein</fullName>
    </recommendedName>
</protein>
<name>A0A8C3SD16_CHESE</name>
<keyword evidence="1 2" id="KW-0560">Oxidoreductase</keyword>
<organism evidence="5 6">
    <name type="scientific">Chelydra serpentina</name>
    <name type="common">Snapping turtle</name>
    <name type="synonym">Testudo serpentina</name>
    <dbReference type="NCBI Taxonomy" id="8475"/>
    <lineage>
        <taxon>Eukaryota</taxon>
        <taxon>Metazoa</taxon>
        <taxon>Chordata</taxon>
        <taxon>Craniata</taxon>
        <taxon>Vertebrata</taxon>
        <taxon>Euteleostomi</taxon>
        <taxon>Archelosauria</taxon>
        <taxon>Testudinata</taxon>
        <taxon>Testudines</taxon>
        <taxon>Cryptodira</taxon>
        <taxon>Durocryptodira</taxon>
        <taxon>Americhelydia</taxon>
        <taxon>Chelydroidea</taxon>
        <taxon>Chelydridae</taxon>
        <taxon>Chelydra</taxon>
    </lineage>
</organism>
<evidence type="ECO:0000313" key="6">
    <source>
        <dbReference type="Proteomes" id="UP000694403"/>
    </source>
</evidence>
<dbReference type="PANTHER" id="PTHR10366">
    <property type="entry name" value="NAD DEPENDENT EPIMERASE/DEHYDRATASE"/>
    <property type="match status" value="1"/>
</dbReference>
<keyword evidence="6" id="KW-1185">Reference proteome</keyword>
<feature type="compositionally biased region" description="Low complexity" evidence="3">
    <location>
        <begin position="172"/>
        <end position="183"/>
    </location>
</feature>
<dbReference type="Gene3D" id="3.40.50.720">
    <property type="entry name" value="NAD(P)-binding Rossmann-like Domain"/>
    <property type="match status" value="1"/>
</dbReference>
<reference evidence="5" key="2">
    <citation type="submission" date="2025-09" db="UniProtKB">
        <authorList>
            <consortium name="Ensembl"/>
        </authorList>
    </citation>
    <scope>IDENTIFICATION</scope>
</reference>
<dbReference type="InterPro" id="IPR036291">
    <property type="entry name" value="NAD(P)-bd_dom_sf"/>
</dbReference>
<accession>A0A8C3SD16</accession>
<sequence length="327" mass="34376">LVSGERTQGSWLQPPAPLHALSPGLCVSVSEKTKVTLIRGDISSPADVGAAVKGVDVVIHAASLVDVWGRVAPEKITEVNVHGTKNVIDACIEHGTQYLIYTSSMEVVGPNTKGDPFYRGNEDSAYDARHEQPYPLSKAQAERMVIEANGTPVSSPQPPGTAPGTGNETKASGRAPLPSSASPAPQPHGREEVGPRCPGQGTVRPSRESPSTREGGNGTQVSGKRNGTQASRTSPLRTLQPSRGWGWEERLGWGMGPRRDGTPTLTPPCLPAAGGRSVAGDLRPAPHGDLWGETPTNERILREGATDRTEAAPGHSGQHRARPGLRG</sequence>
<dbReference type="PANTHER" id="PTHR10366:SF847">
    <property type="entry name" value="3 BETA-HYDROXYSTEROID DEHYDROGENASE TYPE 7"/>
    <property type="match status" value="1"/>
</dbReference>
<reference evidence="5" key="1">
    <citation type="submission" date="2025-08" db="UniProtKB">
        <authorList>
            <consortium name="Ensembl"/>
        </authorList>
    </citation>
    <scope>IDENTIFICATION</scope>
</reference>
<feature type="domain" description="3-beta hydroxysteroid dehydrogenase/isomerase" evidence="4">
    <location>
        <begin position="31"/>
        <end position="155"/>
    </location>
</feature>
<dbReference type="Ensembl" id="ENSCSRT00000012311.1">
    <property type="protein sequence ID" value="ENSCSRP00000011855.1"/>
    <property type="gene ID" value="ENSCSRG00000008854.1"/>
</dbReference>
<evidence type="ECO:0000313" key="5">
    <source>
        <dbReference type="Ensembl" id="ENSCSRP00000011855.1"/>
    </source>
</evidence>